<evidence type="ECO:0000256" key="3">
    <source>
        <dbReference type="ARBA" id="ARBA00001936"/>
    </source>
</evidence>
<gene>
    <name evidence="10" type="ORF">FJU11_01470</name>
</gene>
<comment type="cofactor">
    <cofactor evidence="1">
        <name>Ca(2+)</name>
        <dbReference type="ChEBI" id="CHEBI:29108"/>
    </cofactor>
</comment>
<dbReference type="GO" id="GO:0030378">
    <property type="term" value="F:serine racemase activity"/>
    <property type="evidence" value="ECO:0007669"/>
    <property type="project" value="TreeGrafter"/>
</dbReference>
<dbReference type="GO" id="GO:0030848">
    <property type="term" value="F:threo-3-hydroxyaspartate ammonia-lyase activity"/>
    <property type="evidence" value="ECO:0007669"/>
    <property type="project" value="UniProtKB-EC"/>
</dbReference>
<dbReference type="PANTHER" id="PTHR43050">
    <property type="entry name" value="SERINE / THREONINE RACEMASE FAMILY MEMBER"/>
    <property type="match status" value="1"/>
</dbReference>
<keyword evidence="7" id="KW-0663">Pyridoxal phosphate</keyword>
<evidence type="ECO:0000259" key="9">
    <source>
        <dbReference type="Pfam" id="PF00291"/>
    </source>
</evidence>
<dbReference type="GO" id="GO:0005524">
    <property type="term" value="F:ATP binding"/>
    <property type="evidence" value="ECO:0007669"/>
    <property type="project" value="TreeGrafter"/>
</dbReference>
<dbReference type="InterPro" id="IPR036052">
    <property type="entry name" value="TrpB-like_PALP_sf"/>
</dbReference>
<comment type="cofactor">
    <cofactor evidence="2">
        <name>pyridoxal 5'-phosphate</name>
        <dbReference type="ChEBI" id="CHEBI:597326"/>
    </cofactor>
</comment>
<comment type="similarity">
    <text evidence="5">Belongs to the serine/threonine dehydratase family.</text>
</comment>
<dbReference type="NCBIfam" id="NF005454">
    <property type="entry name" value="PRK07048.1"/>
    <property type="match status" value="1"/>
</dbReference>
<organism evidence="10 11">
    <name type="scientific">Pararhizobium mangrovi</name>
    <dbReference type="NCBI Taxonomy" id="2590452"/>
    <lineage>
        <taxon>Bacteria</taxon>
        <taxon>Pseudomonadati</taxon>
        <taxon>Pseudomonadota</taxon>
        <taxon>Alphaproteobacteria</taxon>
        <taxon>Hyphomicrobiales</taxon>
        <taxon>Rhizobiaceae</taxon>
        <taxon>Rhizobium/Agrobacterium group</taxon>
        <taxon>Pararhizobium</taxon>
    </lineage>
</organism>
<dbReference type="GO" id="GO:0006520">
    <property type="term" value="P:amino acid metabolic process"/>
    <property type="evidence" value="ECO:0007669"/>
    <property type="project" value="InterPro"/>
</dbReference>
<dbReference type="SUPFAM" id="SSF53686">
    <property type="entry name" value="Tryptophan synthase beta subunit-like PLP-dependent enzymes"/>
    <property type="match status" value="1"/>
</dbReference>
<dbReference type="EMBL" id="VHLH01000001">
    <property type="protein sequence ID" value="TPW32915.1"/>
    <property type="molecule type" value="Genomic_DNA"/>
</dbReference>
<feature type="domain" description="Tryptophan synthase beta chain-like PALP" evidence="9">
    <location>
        <begin position="60"/>
        <end position="348"/>
    </location>
</feature>
<evidence type="ECO:0000256" key="7">
    <source>
        <dbReference type="ARBA" id="ARBA00022898"/>
    </source>
</evidence>
<comment type="caution">
    <text evidence="10">The sequence shown here is derived from an EMBL/GenBank/DDBJ whole genome shotgun (WGS) entry which is preliminary data.</text>
</comment>
<evidence type="ECO:0000313" key="11">
    <source>
        <dbReference type="Proteomes" id="UP000320314"/>
    </source>
</evidence>
<name>A0A506UHW2_9HYPH</name>
<comment type="cofactor">
    <cofactor evidence="4">
        <name>Mg(2+)</name>
        <dbReference type="ChEBI" id="CHEBI:18420"/>
    </cofactor>
</comment>
<dbReference type="Gene3D" id="3.40.50.1100">
    <property type="match status" value="2"/>
</dbReference>
<dbReference type="GO" id="GO:0000287">
    <property type="term" value="F:magnesium ion binding"/>
    <property type="evidence" value="ECO:0007669"/>
    <property type="project" value="TreeGrafter"/>
</dbReference>
<sequence length="362" mass="37937">MVQPCYGAASRADAGADAGLIADRWRLPAKVPFGPVTEGRVVVSEIPTFDDVAAASRRIEGHAAHTPVLTSRTADAMLGARLFFKCENFQRTGAFKFRGAFNALSNLDAAARAAGVVTFSSGNHAQAIARSAAMLGMAATIVMPEDAPASKVAATRGYGARIVTYDRYAEDREAIGLKLSQEEGLTLVPPYDHADIVAGQGTAAKELFEEVGELDALFVCLGGGGLLSGSLLSACALSPACKVFGVEPEAGNDGQRSLQSGEIVRIEAPRTIADGAQTLALGRIPFAIIRERCAGITTVTDAALVEAMRFFAARMKIVVEPTGCLSFCGAERMADEWRDARIGILVSGGNVDVARLSTLLSE</sequence>
<reference evidence="10 11" key="1">
    <citation type="submission" date="2019-06" db="EMBL/GenBank/DDBJ databases">
        <authorList>
            <person name="Li M."/>
        </authorList>
    </citation>
    <scope>NUCLEOTIDE SEQUENCE [LARGE SCALE GENOMIC DNA]</scope>
    <source>
        <strain evidence="10 11">BGMRC6574</strain>
    </source>
</reference>
<dbReference type="Proteomes" id="UP000320314">
    <property type="component" value="Unassembled WGS sequence"/>
</dbReference>
<dbReference type="GO" id="GO:0018114">
    <property type="term" value="F:threonine racemase activity"/>
    <property type="evidence" value="ECO:0007669"/>
    <property type="project" value="TreeGrafter"/>
</dbReference>
<dbReference type="CDD" id="cd01562">
    <property type="entry name" value="Thr-dehyd"/>
    <property type="match status" value="1"/>
</dbReference>
<evidence type="ECO:0000256" key="4">
    <source>
        <dbReference type="ARBA" id="ARBA00001946"/>
    </source>
</evidence>
<dbReference type="Pfam" id="PF00291">
    <property type="entry name" value="PALP"/>
    <property type="match status" value="1"/>
</dbReference>
<dbReference type="InterPro" id="IPR001926">
    <property type="entry name" value="TrpB-like_PALP"/>
</dbReference>
<evidence type="ECO:0000256" key="6">
    <source>
        <dbReference type="ARBA" id="ARBA00022842"/>
    </source>
</evidence>
<dbReference type="InterPro" id="IPR000634">
    <property type="entry name" value="Ser/Thr_deHydtase_PyrdxlP-BS"/>
</dbReference>
<dbReference type="FunFam" id="3.40.50.1100:FF:000005">
    <property type="entry name" value="Threonine dehydratase catabolic"/>
    <property type="match status" value="1"/>
</dbReference>
<keyword evidence="6" id="KW-0460">Magnesium</keyword>
<proteinExistence type="inferred from homology"/>
<dbReference type="PANTHER" id="PTHR43050:SF1">
    <property type="entry name" value="SERINE RACEMASE"/>
    <property type="match status" value="1"/>
</dbReference>
<protein>
    <submittedName>
        <fullName evidence="10">Threo-3-hydroxy-L-aspartate ammonia-lyase</fullName>
        <ecNumber evidence="10">4.3.1.16</ecNumber>
    </submittedName>
</protein>
<comment type="cofactor">
    <cofactor evidence="3">
        <name>Mn(2+)</name>
        <dbReference type="ChEBI" id="CHEBI:29035"/>
    </cofactor>
</comment>
<dbReference type="AlphaFoldDB" id="A0A506UHW2"/>
<keyword evidence="8 10" id="KW-0456">Lyase</keyword>
<evidence type="ECO:0000256" key="1">
    <source>
        <dbReference type="ARBA" id="ARBA00001913"/>
    </source>
</evidence>
<keyword evidence="11" id="KW-1185">Reference proteome</keyword>
<dbReference type="PROSITE" id="PS00165">
    <property type="entry name" value="DEHYDRATASE_SER_THR"/>
    <property type="match status" value="1"/>
</dbReference>
<dbReference type="GO" id="GO:0008721">
    <property type="term" value="F:D-serine ammonia-lyase activity"/>
    <property type="evidence" value="ECO:0007669"/>
    <property type="project" value="TreeGrafter"/>
</dbReference>
<evidence type="ECO:0000256" key="8">
    <source>
        <dbReference type="ARBA" id="ARBA00023239"/>
    </source>
</evidence>
<dbReference type="OrthoDB" id="9811476at2"/>
<dbReference type="GO" id="GO:0003941">
    <property type="term" value="F:L-serine ammonia-lyase activity"/>
    <property type="evidence" value="ECO:0007669"/>
    <property type="project" value="TreeGrafter"/>
</dbReference>
<evidence type="ECO:0000313" key="10">
    <source>
        <dbReference type="EMBL" id="TPW32915.1"/>
    </source>
</evidence>
<evidence type="ECO:0000256" key="5">
    <source>
        <dbReference type="ARBA" id="ARBA00010869"/>
    </source>
</evidence>
<evidence type="ECO:0000256" key="2">
    <source>
        <dbReference type="ARBA" id="ARBA00001933"/>
    </source>
</evidence>
<accession>A0A506UHW2</accession>
<dbReference type="EC" id="4.3.1.16" evidence="10"/>
<dbReference type="GO" id="GO:0030170">
    <property type="term" value="F:pyridoxal phosphate binding"/>
    <property type="evidence" value="ECO:0007669"/>
    <property type="project" value="InterPro"/>
</dbReference>